<dbReference type="EMBL" id="CP041405">
    <property type="protein sequence ID" value="QDM42555.1"/>
    <property type="molecule type" value="Genomic_DNA"/>
</dbReference>
<dbReference type="RefSeq" id="WP_087440504.1">
    <property type="nucleotide sequence ID" value="NZ_CABMNB010000006.1"/>
</dbReference>
<keyword evidence="5" id="KW-1185">Reference proteome</keyword>
<sequence>MKATLWAWGILLGLSLPTIAGAAGTYSAEEAFRDPNTGAIYYNVTRADVKGFDQRVVVKTTDGQWKQWDEKIRRMYMAPERNEPLLETTYQDNVEGGMQYAFDPNDQEVVKGKWFEPSPNGAWGLHQRKYTVTGEQGGRKPVYSYLLKNNKTGATKEWLQTNQDAQATWLHDNRIVYSRISDQAKQEEILVYNPANGKTERAVLGNLKGIHPDSGLIVYSENKPERPLFLYNLNTGESKPIKDWAEAETYLPEPAEARDATADLPEDFDLDAIPVEKLPVKVRAAYTVKLDDAEAGVPVAFEEQGQMRIPVKELAESLGWSIAKLPAKAPDYRYKLTNGSKSIVLNSGNSLLQEGALYITPEIIAKIGYKSVLVQEVPL</sequence>
<feature type="chain" id="PRO_5042816279" description="Copper amine oxidase-like N-terminal domain-containing protein" evidence="1">
    <location>
        <begin position="23"/>
        <end position="379"/>
    </location>
</feature>
<dbReference type="SUPFAM" id="SSF69304">
    <property type="entry name" value="Tricorn protease N-terminal domain"/>
    <property type="match status" value="1"/>
</dbReference>
<feature type="signal peptide" evidence="1">
    <location>
        <begin position="1"/>
        <end position="22"/>
    </location>
</feature>
<dbReference type="AlphaFoldDB" id="A0AAP9DR83"/>
<gene>
    <name evidence="3" type="ORF">FLT43_02825</name>
    <name evidence="2" type="ORF">M5W83_08640</name>
</gene>
<organism evidence="3 4">
    <name type="scientific">Paenibacillus thiaminolyticus</name>
    <name type="common">Bacillus thiaminolyticus</name>
    <dbReference type="NCBI Taxonomy" id="49283"/>
    <lineage>
        <taxon>Bacteria</taxon>
        <taxon>Bacillati</taxon>
        <taxon>Bacillota</taxon>
        <taxon>Bacilli</taxon>
        <taxon>Bacillales</taxon>
        <taxon>Paenibacillaceae</taxon>
        <taxon>Paenibacillus</taxon>
    </lineage>
</organism>
<dbReference type="GeneID" id="76994914"/>
<reference evidence="3 4" key="1">
    <citation type="submission" date="2019-07" db="EMBL/GenBank/DDBJ databases">
        <title>Paenibacillus thiaminolyticus NRRL B-4156.</title>
        <authorList>
            <person name="Hehnly C."/>
            <person name="Zhang L."/>
        </authorList>
    </citation>
    <scope>NUCLEOTIDE SEQUENCE [LARGE SCALE GENOMIC DNA]</scope>
    <source>
        <strain evidence="3 4">NRRL B-4156</strain>
    </source>
</reference>
<accession>A0AAP9DR83</accession>
<keyword evidence="1" id="KW-0732">Signal</keyword>
<dbReference type="Proteomes" id="UP000315377">
    <property type="component" value="Chromosome"/>
</dbReference>
<dbReference type="EMBL" id="JAMDMM010000018">
    <property type="protein sequence ID" value="MCY9607214.1"/>
    <property type="molecule type" value="Genomic_DNA"/>
</dbReference>
<proteinExistence type="predicted"/>
<evidence type="ECO:0008006" key="6">
    <source>
        <dbReference type="Google" id="ProtNLM"/>
    </source>
</evidence>
<reference evidence="2 5" key="2">
    <citation type="submission" date="2022-05" db="EMBL/GenBank/DDBJ databases">
        <title>Genome Sequencing of Bee-Associated Microbes.</title>
        <authorList>
            <person name="Dunlap C."/>
        </authorList>
    </citation>
    <scope>NUCLEOTIDE SEQUENCE [LARGE SCALE GENOMIC DNA]</scope>
    <source>
        <strain evidence="2 5">NRRL B-14613</strain>
    </source>
</reference>
<evidence type="ECO:0000313" key="2">
    <source>
        <dbReference type="EMBL" id="MCY9607214.1"/>
    </source>
</evidence>
<name>A0AAP9DR83_PANTH</name>
<evidence type="ECO:0000313" key="3">
    <source>
        <dbReference type="EMBL" id="QDM42555.1"/>
    </source>
</evidence>
<protein>
    <recommendedName>
        <fullName evidence="6">Copper amine oxidase-like N-terminal domain-containing protein</fullName>
    </recommendedName>
</protein>
<dbReference type="Proteomes" id="UP001209276">
    <property type="component" value="Unassembled WGS sequence"/>
</dbReference>
<evidence type="ECO:0000313" key="4">
    <source>
        <dbReference type="Proteomes" id="UP000315377"/>
    </source>
</evidence>
<evidence type="ECO:0000256" key="1">
    <source>
        <dbReference type="SAM" id="SignalP"/>
    </source>
</evidence>
<evidence type="ECO:0000313" key="5">
    <source>
        <dbReference type="Proteomes" id="UP001209276"/>
    </source>
</evidence>